<dbReference type="Proteomes" id="UP000637643">
    <property type="component" value="Unassembled WGS sequence"/>
</dbReference>
<feature type="transmembrane region" description="Helical" evidence="1">
    <location>
        <begin position="12"/>
        <end position="32"/>
    </location>
</feature>
<protein>
    <submittedName>
        <fullName evidence="2">Uncharacterized protein</fullName>
    </submittedName>
</protein>
<keyword evidence="1" id="KW-0812">Transmembrane</keyword>
<proteinExistence type="predicted"/>
<accession>A0A917FYD1</accession>
<keyword evidence="3" id="KW-1185">Reference proteome</keyword>
<comment type="caution">
    <text evidence="2">The sequence shown here is derived from an EMBL/GenBank/DDBJ whole genome shotgun (WGS) entry which is preliminary data.</text>
</comment>
<sequence>MRSITFNKREVLSKETTPLLGMALYLYTAVYFMVKMNFVLRYITVIRTISAASFLKKIRGYLQRVVLVQALR</sequence>
<reference evidence="2" key="1">
    <citation type="journal article" date="2014" name="Int. J. Syst. Evol. Microbiol.">
        <title>Complete genome sequence of Corynebacterium casei LMG S-19264T (=DSM 44701T), isolated from a smear-ripened cheese.</title>
        <authorList>
            <consortium name="US DOE Joint Genome Institute (JGI-PGF)"/>
            <person name="Walter F."/>
            <person name="Albersmeier A."/>
            <person name="Kalinowski J."/>
            <person name="Ruckert C."/>
        </authorList>
    </citation>
    <scope>NUCLEOTIDE SEQUENCE</scope>
    <source>
        <strain evidence="2">CGMCC 1.16134</strain>
    </source>
</reference>
<dbReference type="AlphaFoldDB" id="A0A917FYD1"/>
<keyword evidence="1" id="KW-1133">Transmembrane helix</keyword>
<reference evidence="2" key="2">
    <citation type="submission" date="2020-09" db="EMBL/GenBank/DDBJ databases">
        <authorList>
            <person name="Sun Q."/>
            <person name="Zhou Y."/>
        </authorList>
    </citation>
    <scope>NUCLEOTIDE SEQUENCE</scope>
    <source>
        <strain evidence="2">CGMCC 1.16134</strain>
    </source>
</reference>
<evidence type="ECO:0000313" key="3">
    <source>
        <dbReference type="Proteomes" id="UP000637643"/>
    </source>
</evidence>
<name>A0A917FYD1_9BACL</name>
<evidence type="ECO:0000313" key="2">
    <source>
        <dbReference type="EMBL" id="GGG14058.1"/>
    </source>
</evidence>
<organism evidence="2 3">
    <name type="scientific">Paenibacillus albidus</name>
    <dbReference type="NCBI Taxonomy" id="2041023"/>
    <lineage>
        <taxon>Bacteria</taxon>
        <taxon>Bacillati</taxon>
        <taxon>Bacillota</taxon>
        <taxon>Bacilli</taxon>
        <taxon>Bacillales</taxon>
        <taxon>Paenibacillaceae</taxon>
        <taxon>Paenibacillus</taxon>
    </lineage>
</organism>
<evidence type="ECO:0000256" key="1">
    <source>
        <dbReference type="SAM" id="Phobius"/>
    </source>
</evidence>
<dbReference type="EMBL" id="BMKR01000067">
    <property type="protein sequence ID" value="GGG14058.1"/>
    <property type="molecule type" value="Genomic_DNA"/>
</dbReference>
<gene>
    <name evidence="2" type="ORF">GCM10010912_68100</name>
</gene>
<keyword evidence="1" id="KW-0472">Membrane</keyword>